<keyword evidence="2" id="KW-1185">Reference proteome</keyword>
<dbReference type="Proteomes" id="UP001597063">
    <property type="component" value="Unassembled WGS sequence"/>
</dbReference>
<dbReference type="RefSeq" id="WP_131760066.1">
    <property type="nucleotide sequence ID" value="NZ_CAACUY010000100.1"/>
</dbReference>
<comment type="caution">
    <text evidence="1">The sequence shown here is derived from an EMBL/GenBank/DDBJ whole genome shotgun (WGS) entry which is preliminary data.</text>
</comment>
<dbReference type="EMBL" id="JBHTGP010000015">
    <property type="protein sequence ID" value="MFD0689002.1"/>
    <property type="molecule type" value="Genomic_DNA"/>
</dbReference>
<reference evidence="2" key="1">
    <citation type="journal article" date="2019" name="Int. J. Syst. Evol. Microbiol.">
        <title>The Global Catalogue of Microorganisms (GCM) 10K type strain sequencing project: providing services to taxonomists for standard genome sequencing and annotation.</title>
        <authorList>
            <consortium name="The Broad Institute Genomics Platform"/>
            <consortium name="The Broad Institute Genome Sequencing Center for Infectious Disease"/>
            <person name="Wu L."/>
            <person name="Ma J."/>
        </authorList>
    </citation>
    <scope>NUCLEOTIDE SEQUENCE [LARGE SCALE GENOMIC DNA]</scope>
    <source>
        <strain evidence="2">JCM 9371</strain>
    </source>
</reference>
<sequence>MPAPYLTGVSWSGTALRVTGRIERNGTVPPAPDIELHLRERDGGGLLRVPADRTVGDGTAGNGTVGFEARIDVEDAGDGCPLPGGLWDVDIAIGGPAEDIVMPLGPRRAPDLDDEPQRRFLPDSTTVAVYFNAQGALAIDVGGRPHVAGATVADRLGWNEQDEEVVVTGRIDYERLTMPVSGMLDLVERHTRRTYEVIAMLEECPGGLRYTAEVPVTRALIDDPLPRGTWDAQLCLGFSGMHRVLRLLAPADPVDVQVRRRLRHLRVVSSTAPDPLTITVGRA</sequence>
<gene>
    <name evidence="1" type="ORF">ACFQZM_31240</name>
</gene>
<name>A0ABW2XVJ2_9ACTN</name>
<accession>A0ABW2XVJ2</accession>
<protein>
    <submittedName>
        <fullName evidence="1">Uncharacterized protein</fullName>
    </submittedName>
</protein>
<evidence type="ECO:0000313" key="2">
    <source>
        <dbReference type="Proteomes" id="UP001597063"/>
    </source>
</evidence>
<proteinExistence type="predicted"/>
<evidence type="ECO:0000313" key="1">
    <source>
        <dbReference type="EMBL" id="MFD0689002.1"/>
    </source>
</evidence>
<organism evidence="1 2">
    <name type="scientific">Actinomadura fibrosa</name>
    <dbReference type="NCBI Taxonomy" id="111802"/>
    <lineage>
        <taxon>Bacteria</taxon>
        <taxon>Bacillati</taxon>
        <taxon>Actinomycetota</taxon>
        <taxon>Actinomycetes</taxon>
        <taxon>Streptosporangiales</taxon>
        <taxon>Thermomonosporaceae</taxon>
        <taxon>Actinomadura</taxon>
    </lineage>
</organism>